<feature type="transmembrane region" description="Helical" evidence="1">
    <location>
        <begin position="26"/>
        <end position="50"/>
    </location>
</feature>
<keyword evidence="1" id="KW-0812">Transmembrane</keyword>
<organism evidence="2 3">
    <name type="scientific">Candidatus Kerfeldbacteria bacterium RIFCSPHIGHO2_12_FULL_48_17</name>
    <dbReference type="NCBI Taxonomy" id="1798542"/>
    <lineage>
        <taxon>Bacteria</taxon>
        <taxon>Candidatus Kerfeldiibacteriota</taxon>
    </lineage>
</organism>
<feature type="transmembrane region" description="Helical" evidence="1">
    <location>
        <begin position="178"/>
        <end position="201"/>
    </location>
</feature>
<feature type="transmembrane region" description="Helical" evidence="1">
    <location>
        <begin position="120"/>
        <end position="140"/>
    </location>
</feature>
<dbReference type="Pfam" id="PF01864">
    <property type="entry name" value="CarS-like"/>
    <property type="match status" value="1"/>
</dbReference>
<dbReference type="PANTHER" id="PTHR39650">
    <property type="entry name" value="CDP-ARCHAEOL SYNTHASE"/>
    <property type="match status" value="1"/>
</dbReference>
<evidence type="ECO:0000313" key="2">
    <source>
        <dbReference type="EMBL" id="OGY81649.1"/>
    </source>
</evidence>
<evidence type="ECO:0008006" key="4">
    <source>
        <dbReference type="Google" id="ProtNLM"/>
    </source>
</evidence>
<dbReference type="EMBL" id="MHKD01000042">
    <property type="protein sequence ID" value="OGY81649.1"/>
    <property type="molecule type" value="Genomic_DNA"/>
</dbReference>
<keyword evidence="1" id="KW-0472">Membrane</keyword>
<dbReference type="AlphaFoldDB" id="A0A1G2AYW1"/>
<feature type="transmembrane region" description="Helical" evidence="1">
    <location>
        <begin position="81"/>
        <end position="100"/>
    </location>
</feature>
<sequence length="207" mass="23395">MRQLRPLAGWPKRHKKEYLNQKSYNMLILLLKSLWFFLPIGVANMAPVLVKNWFPFLGRPIDGGRRLGGQPLFGSHKTWRGLLAAVVCGEIIFLLQRYLVLRFPDSFASLTFTDYAKLSLWSGALMGGGAILGDLIKSFFKRRVGKTSGSRWIPFDQIDYIIGGLAAASIITRVPGEVWATLLITGFLLHILTNHIGFWLGMREDKF</sequence>
<protein>
    <recommendedName>
        <fullName evidence="4">CDP-2,3-bis-(O-geranylgeranyl)-sn-glycerol synthase</fullName>
    </recommendedName>
</protein>
<reference evidence="2 3" key="1">
    <citation type="journal article" date="2016" name="Nat. Commun.">
        <title>Thousands of microbial genomes shed light on interconnected biogeochemical processes in an aquifer system.</title>
        <authorList>
            <person name="Anantharaman K."/>
            <person name="Brown C.T."/>
            <person name="Hug L.A."/>
            <person name="Sharon I."/>
            <person name="Castelle C.J."/>
            <person name="Probst A.J."/>
            <person name="Thomas B.C."/>
            <person name="Singh A."/>
            <person name="Wilkins M.J."/>
            <person name="Karaoz U."/>
            <person name="Brodie E.L."/>
            <person name="Williams K.H."/>
            <person name="Hubbard S.S."/>
            <person name="Banfield J.F."/>
        </authorList>
    </citation>
    <scope>NUCLEOTIDE SEQUENCE [LARGE SCALE GENOMIC DNA]</scope>
</reference>
<dbReference type="Proteomes" id="UP000176952">
    <property type="component" value="Unassembled WGS sequence"/>
</dbReference>
<evidence type="ECO:0000256" key="1">
    <source>
        <dbReference type="SAM" id="Phobius"/>
    </source>
</evidence>
<proteinExistence type="predicted"/>
<dbReference type="PANTHER" id="PTHR39650:SF1">
    <property type="entry name" value="CDP-ARCHAEOL SYNTHASE"/>
    <property type="match status" value="1"/>
</dbReference>
<dbReference type="STRING" id="1798542.A3F54_01125"/>
<evidence type="ECO:0000313" key="3">
    <source>
        <dbReference type="Proteomes" id="UP000176952"/>
    </source>
</evidence>
<accession>A0A1G2AYW1</accession>
<name>A0A1G2AYW1_9BACT</name>
<keyword evidence="1" id="KW-1133">Transmembrane helix</keyword>
<comment type="caution">
    <text evidence="2">The sequence shown here is derived from an EMBL/GenBank/DDBJ whole genome shotgun (WGS) entry which is preliminary data.</text>
</comment>
<gene>
    <name evidence="2" type="ORF">A3F54_01125</name>
</gene>
<dbReference type="InterPro" id="IPR032690">
    <property type="entry name" value="CarS"/>
</dbReference>